<dbReference type="GO" id="GO:0005886">
    <property type="term" value="C:plasma membrane"/>
    <property type="evidence" value="ECO:0007669"/>
    <property type="project" value="UniProtKB-SubCell"/>
</dbReference>
<evidence type="ECO:0000256" key="2">
    <source>
        <dbReference type="ARBA" id="ARBA00007935"/>
    </source>
</evidence>
<dbReference type="Pfam" id="PF01032">
    <property type="entry name" value="FecCD"/>
    <property type="match status" value="1"/>
</dbReference>
<dbReference type="InterPro" id="IPR037294">
    <property type="entry name" value="ABC_BtuC-like"/>
</dbReference>
<feature type="transmembrane region" description="Helical" evidence="8">
    <location>
        <begin position="144"/>
        <end position="165"/>
    </location>
</feature>
<evidence type="ECO:0000313" key="9">
    <source>
        <dbReference type="EMBL" id="ABS62133.1"/>
    </source>
</evidence>
<dbReference type="RefSeq" id="WP_011995424.1">
    <property type="nucleotide sequence ID" value="NC_009719.1"/>
</dbReference>
<dbReference type="PANTHER" id="PTHR30472:SF25">
    <property type="entry name" value="ABC TRANSPORTER PERMEASE PROTEIN MJ0876-RELATED"/>
    <property type="match status" value="1"/>
</dbReference>
<reference evidence="9 10" key="1">
    <citation type="journal article" date="2011" name="Stand. Genomic Sci.">
        <title>Complete genome sequence of Parvibaculum lavamentivorans type strain (DS-1(T)).</title>
        <authorList>
            <person name="Schleheck D."/>
            <person name="Weiss M."/>
            <person name="Pitluck S."/>
            <person name="Bruce D."/>
            <person name="Land M.L."/>
            <person name="Han S."/>
            <person name="Saunders E."/>
            <person name="Tapia R."/>
            <person name="Detter C."/>
            <person name="Brettin T."/>
            <person name="Han J."/>
            <person name="Woyke T."/>
            <person name="Goodwin L."/>
            <person name="Pennacchio L."/>
            <person name="Nolan M."/>
            <person name="Cook A.M."/>
            <person name="Kjelleberg S."/>
            <person name="Thomas T."/>
        </authorList>
    </citation>
    <scope>NUCLEOTIDE SEQUENCE [LARGE SCALE GENOMIC DNA]</scope>
    <source>
        <strain evidence="10">DS-1 / DSM 13023 / NCIMB 13966</strain>
    </source>
</reference>
<name>A7HQF0_PARL1</name>
<feature type="transmembrane region" description="Helical" evidence="8">
    <location>
        <begin position="194"/>
        <end position="215"/>
    </location>
</feature>
<dbReference type="EMBL" id="CP000774">
    <property type="protein sequence ID" value="ABS62133.1"/>
    <property type="molecule type" value="Genomic_DNA"/>
</dbReference>
<keyword evidence="3" id="KW-0813">Transport</keyword>
<dbReference type="OrthoDB" id="9811975at2"/>
<keyword evidence="7 8" id="KW-0472">Membrane</keyword>
<keyword evidence="6 8" id="KW-1133">Transmembrane helix</keyword>
<gene>
    <name evidence="9" type="ordered locus">Plav_0510</name>
</gene>
<dbReference type="AlphaFoldDB" id="A7HQF0"/>
<comment type="similarity">
    <text evidence="2">Belongs to the binding-protein-dependent transport system permease family. FecCD subfamily.</text>
</comment>
<dbReference type="Proteomes" id="UP000006377">
    <property type="component" value="Chromosome"/>
</dbReference>
<dbReference type="eggNOG" id="COG0609">
    <property type="taxonomic scope" value="Bacteria"/>
</dbReference>
<evidence type="ECO:0000256" key="8">
    <source>
        <dbReference type="SAM" id="Phobius"/>
    </source>
</evidence>
<dbReference type="SUPFAM" id="SSF81345">
    <property type="entry name" value="ABC transporter involved in vitamin B12 uptake, BtuC"/>
    <property type="match status" value="1"/>
</dbReference>
<dbReference type="Gene3D" id="1.10.3470.10">
    <property type="entry name" value="ABC transporter involved in vitamin B12 uptake, BtuC"/>
    <property type="match status" value="1"/>
</dbReference>
<keyword evidence="10" id="KW-1185">Reference proteome</keyword>
<proteinExistence type="inferred from homology"/>
<feature type="transmembrane region" description="Helical" evidence="8">
    <location>
        <begin position="60"/>
        <end position="79"/>
    </location>
</feature>
<evidence type="ECO:0000256" key="1">
    <source>
        <dbReference type="ARBA" id="ARBA00004651"/>
    </source>
</evidence>
<keyword evidence="5 8" id="KW-0812">Transmembrane</keyword>
<evidence type="ECO:0000256" key="7">
    <source>
        <dbReference type="ARBA" id="ARBA00023136"/>
    </source>
</evidence>
<dbReference type="PANTHER" id="PTHR30472">
    <property type="entry name" value="FERRIC ENTEROBACTIN TRANSPORT SYSTEM PERMEASE PROTEIN"/>
    <property type="match status" value="1"/>
</dbReference>
<dbReference type="HOGENOM" id="CLU_013016_0_3_5"/>
<feature type="transmembrane region" description="Helical" evidence="8">
    <location>
        <begin position="309"/>
        <end position="326"/>
    </location>
</feature>
<evidence type="ECO:0000256" key="5">
    <source>
        <dbReference type="ARBA" id="ARBA00022692"/>
    </source>
</evidence>
<comment type="subcellular location">
    <subcellularLocation>
        <location evidence="1">Cell membrane</location>
        <topology evidence="1">Multi-pass membrane protein</topology>
    </subcellularLocation>
</comment>
<dbReference type="GO" id="GO:0022857">
    <property type="term" value="F:transmembrane transporter activity"/>
    <property type="evidence" value="ECO:0007669"/>
    <property type="project" value="InterPro"/>
</dbReference>
<evidence type="ECO:0000256" key="3">
    <source>
        <dbReference type="ARBA" id="ARBA00022448"/>
    </source>
</evidence>
<organism evidence="9 10">
    <name type="scientific">Parvibaculum lavamentivorans (strain DS-1 / DSM 13023 / NCIMB 13966)</name>
    <dbReference type="NCBI Taxonomy" id="402881"/>
    <lineage>
        <taxon>Bacteria</taxon>
        <taxon>Pseudomonadati</taxon>
        <taxon>Pseudomonadota</taxon>
        <taxon>Alphaproteobacteria</taxon>
        <taxon>Hyphomicrobiales</taxon>
        <taxon>Parvibaculaceae</taxon>
        <taxon>Parvibaculum</taxon>
    </lineage>
</organism>
<dbReference type="KEGG" id="pla:Plav_0510"/>
<dbReference type="STRING" id="402881.Plav_0510"/>
<keyword evidence="4" id="KW-1003">Cell membrane</keyword>
<accession>A7HQF0</accession>
<evidence type="ECO:0000313" key="10">
    <source>
        <dbReference type="Proteomes" id="UP000006377"/>
    </source>
</evidence>
<evidence type="ECO:0000256" key="4">
    <source>
        <dbReference type="ARBA" id="ARBA00022475"/>
    </source>
</evidence>
<feature type="transmembrane region" description="Helical" evidence="8">
    <location>
        <begin position="117"/>
        <end position="137"/>
    </location>
</feature>
<dbReference type="CDD" id="cd06550">
    <property type="entry name" value="TM_ABC_iron-siderophores_like"/>
    <property type="match status" value="1"/>
</dbReference>
<feature type="transmembrane region" description="Helical" evidence="8">
    <location>
        <begin position="91"/>
        <end position="111"/>
    </location>
</feature>
<protein>
    <submittedName>
        <fullName evidence="9">Transport system permease protein</fullName>
    </submittedName>
</protein>
<feature type="transmembrane region" description="Helical" evidence="8">
    <location>
        <begin position="235"/>
        <end position="264"/>
    </location>
</feature>
<sequence>MTRPLNTWLVSATLAFLVALLFALSVYLGRGGELLADKFRTMSEIDRDLAWLVLTEVRLPRAVLGLLVGATLGLTGAGLQGLLRNPLAEPGLIGASGGAALGAVLVFYFGAAVGSVMFVPIGGILGALAALATLYLLAGRNPSIVTIILAGVAISAFTGALTSLALNLSPSPYAALEIVFWMLGSLTDRSMAQVWFVIPFMCAGWLLVASTARALDALSLGEDTAATLGFSRRSVTLRAIAGTGLAVGAAVSVTGVIGFVGLVVPHLMRSLVGPRPASLLLPSALAGAALVLAADLLVRIPVNGPEPKLGVVTALIGAPFFLWLILKTRKEAQ</sequence>
<feature type="transmembrane region" description="Helical" evidence="8">
    <location>
        <begin position="276"/>
        <end position="297"/>
    </location>
</feature>
<evidence type="ECO:0000256" key="6">
    <source>
        <dbReference type="ARBA" id="ARBA00022989"/>
    </source>
</evidence>
<dbReference type="InterPro" id="IPR000522">
    <property type="entry name" value="ABC_transptr_permease_BtuC"/>
</dbReference>